<dbReference type="STRING" id="1526658.BHK69_05865"/>
<gene>
    <name evidence="3" type="ORF">BHK69_05865</name>
</gene>
<feature type="signal peptide" evidence="2">
    <location>
        <begin position="1"/>
        <end position="20"/>
    </location>
</feature>
<name>A0A1D7TY77_9HYPH</name>
<feature type="region of interest" description="Disordered" evidence="1">
    <location>
        <begin position="96"/>
        <end position="115"/>
    </location>
</feature>
<dbReference type="InterPro" id="IPR007497">
    <property type="entry name" value="SIMPL/DUF541"/>
</dbReference>
<dbReference type="EMBL" id="CP017147">
    <property type="protein sequence ID" value="AOO80062.1"/>
    <property type="molecule type" value="Genomic_DNA"/>
</dbReference>
<feature type="chain" id="PRO_5009099786" description="DUF541 domain-containing protein" evidence="2">
    <location>
        <begin position="21"/>
        <end position="242"/>
    </location>
</feature>
<dbReference type="Pfam" id="PF04402">
    <property type="entry name" value="SIMPL"/>
    <property type="match status" value="1"/>
</dbReference>
<organism evidence="3 4">
    <name type="scientific">Bosea vaviloviae</name>
    <dbReference type="NCBI Taxonomy" id="1526658"/>
    <lineage>
        <taxon>Bacteria</taxon>
        <taxon>Pseudomonadati</taxon>
        <taxon>Pseudomonadota</taxon>
        <taxon>Alphaproteobacteria</taxon>
        <taxon>Hyphomicrobiales</taxon>
        <taxon>Boseaceae</taxon>
        <taxon>Bosea</taxon>
    </lineage>
</organism>
<dbReference type="Gene3D" id="3.30.110.170">
    <property type="entry name" value="Protein of unknown function (DUF541), domain 1"/>
    <property type="match status" value="1"/>
</dbReference>
<sequence length="242" mass="24818">MMKKTILFAAMLALSGQAQAQSRDAAPAEGVVIRTEGEVRVKPDLATIQAGVVSEGKTAAEALAKNTPALAKLVEAVKAAGVASADLSTSQVALTPRLTQPSASSSPQPRAPRIDGYEARTGITVILRDIAKAGPLIDALVAAGANDMSGISFGLADEGKAKDAARAKAAESARARAELYAGKLGVKLGDLVSIVEAEAEPPARPMGDVRAYRMAAGAAPIQVEPGEITVSAALRTVWRIEK</sequence>
<reference evidence="3 4" key="1">
    <citation type="journal article" date="2015" name="Antonie Van Leeuwenhoek">
        <title>Bosea vaviloviae sp. nov., a new species of slow-growing rhizobia isolated from nodules of the relict species Vavilovia formosa (Stev.) Fed.</title>
        <authorList>
            <person name="Safronova V.I."/>
            <person name="Kuznetsova I.G."/>
            <person name="Sazanova A.L."/>
            <person name="Kimeklis A.K."/>
            <person name="Belimov A.A."/>
            <person name="Andronov E.E."/>
            <person name="Pinaev A.G."/>
            <person name="Chizhevskaya E.P."/>
            <person name="Pukhaev A.R."/>
            <person name="Popov K.P."/>
            <person name="Willems A."/>
            <person name="Tikhonovich I.A."/>
        </authorList>
    </citation>
    <scope>NUCLEOTIDE SEQUENCE [LARGE SCALE GENOMIC DNA]</scope>
    <source>
        <strain evidence="3 4">Vaf18</strain>
    </source>
</reference>
<accession>A0A1D7TY77</accession>
<evidence type="ECO:0000313" key="4">
    <source>
        <dbReference type="Proteomes" id="UP000094969"/>
    </source>
</evidence>
<evidence type="ECO:0000256" key="1">
    <source>
        <dbReference type="SAM" id="MobiDB-lite"/>
    </source>
</evidence>
<proteinExistence type="predicted"/>
<protein>
    <recommendedName>
        <fullName evidence="5">DUF541 domain-containing protein</fullName>
    </recommendedName>
</protein>
<keyword evidence="2" id="KW-0732">Signal</keyword>
<dbReference type="Proteomes" id="UP000094969">
    <property type="component" value="Chromosome"/>
</dbReference>
<evidence type="ECO:0008006" key="5">
    <source>
        <dbReference type="Google" id="ProtNLM"/>
    </source>
</evidence>
<dbReference type="InterPro" id="IPR052022">
    <property type="entry name" value="26kDa_periplasmic_antigen"/>
</dbReference>
<evidence type="ECO:0000313" key="3">
    <source>
        <dbReference type="EMBL" id="AOO80062.1"/>
    </source>
</evidence>
<dbReference type="GO" id="GO:0006974">
    <property type="term" value="P:DNA damage response"/>
    <property type="evidence" value="ECO:0007669"/>
    <property type="project" value="TreeGrafter"/>
</dbReference>
<keyword evidence="4" id="KW-1185">Reference proteome</keyword>
<dbReference type="AlphaFoldDB" id="A0A1D7TY77"/>
<dbReference type="KEGG" id="bvv:BHK69_05865"/>
<evidence type="ECO:0000256" key="2">
    <source>
        <dbReference type="SAM" id="SignalP"/>
    </source>
</evidence>
<dbReference type="Gene3D" id="3.30.70.2970">
    <property type="entry name" value="Protein of unknown function (DUF541), domain 2"/>
    <property type="match status" value="1"/>
</dbReference>
<dbReference type="PANTHER" id="PTHR34387:SF1">
    <property type="entry name" value="PERIPLASMIC IMMUNOGENIC PROTEIN"/>
    <property type="match status" value="1"/>
</dbReference>
<dbReference type="PANTHER" id="PTHR34387">
    <property type="entry name" value="SLR1258 PROTEIN"/>
    <property type="match status" value="1"/>
</dbReference>